<comment type="caution">
    <text evidence="1">The sequence shown here is derived from an EMBL/GenBank/DDBJ whole genome shotgun (WGS) entry which is preliminary data.</text>
</comment>
<sequence length="58" mass="6895">MAISFFSAYNNFHRSEGEIIKLNRYLCITHSCTRQIENTFSLPSFAIALHYHCLWIER</sequence>
<dbReference type="Proteomes" id="UP000016660">
    <property type="component" value="Unassembled WGS sequence"/>
</dbReference>
<proteinExistence type="predicted"/>
<protein>
    <submittedName>
        <fullName evidence="1">Uncharacterized protein</fullName>
    </submittedName>
</protein>
<accession>A0ABN0NSP7</accession>
<gene>
    <name evidence="1" type="ORF">HMPREF0653_01202</name>
</gene>
<name>A0ABN0NSP7_9BACT</name>
<evidence type="ECO:0000313" key="1">
    <source>
        <dbReference type="EMBL" id="ERJ77205.1"/>
    </source>
</evidence>
<dbReference type="EMBL" id="AWUY01000091">
    <property type="protein sequence ID" value="ERJ77205.1"/>
    <property type="molecule type" value="Genomic_DNA"/>
</dbReference>
<keyword evidence="2" id="KW-1185">Reference proteome</keyword>
<evidence type="ECO:0000313" key="2">
    <source>
        <dbReference type="Proteomes" id="UP000016660"/>
    </source>
</evidence>
<reference evidence="1 2" key="1">
    <citation type="submission" date="2013-06" db="EMBL/GenBank/DDBJ databases">
        <authorList>
            <person name="Weinstock G."/>
            <person name="Sodergren E."/>
            <person name="Lobos E.A."/>
            <person name="Fulton L."/>
            <person name="Fulton R."/>
            <person name="Courtney L."/>
            <person name="Fronick C."/>
            <person name="O'Laughlin M."/>
            <person name="Godfrey J."/>
            <person name="Wilson R.M."/>
            <person name="Miner T."/>
            <person name="Farmer C."/>
            <person name="Delehaunty K."/>
            <person name="Cordes M."/>
            <person name="Minx P."/>
            <person name="Tomlinson C."/>
            <person name="Chen J."/>
            <person name="Wollam A."/>
            <person name="Pepin K.H."/>
            <person name="Bhonagiri V."/>
            <person name="Zhang X."/>
            <person name="Warren W."/>
            <person name="Mitreva M."/>
            <person name="Mardis E.R."/>
            <person name="Wilson R.K."/>
        </authorList>
    </citation>
    <scope>NUCLEOTIDE SEQUENCE [LARGE SCALE GENOMIC DNA]</scope>
    <source>
        <strain evidence="1 2">ATCC 29426</strain>
    </source>
</reference>
<organism evidence="1 2">
    <name type="scientific">Prevotella disiens JCM 6334 = ATCC 29426</name>
    <dbReference type="NCBI Taxonomy" id="1235811"/>
    <lineage>
        <taxon>Bacteria</taxon>
        <taxon>Pseudomonadati</taxon>
        <taxon>Bacteroidota</taxon>
        <taxon>Bacteroidia</taxon>
        <taxon>Bacteroidales</taxon>
        <taxon>Prevotellaceae</taxon>
        <taxon>Prevotella</taxon>
    </lineage>
</organism>